<dbReference type="GeneID" id="300654521"/>
<name>A0A845QC23_9HYPH</name>
<proteinExistence type="predicted"/>
<keyword evidence="1" id="KW-1133">Transmembrane helix</keyword>
<evidence type="ECO:0000313" key="2">
    <source>
        <dbReference type="EMBL" id="NBG95818.1"/>
    </source>
</evidence>
<organism evidence="2 3">
    <name type="scientific">Pyruvatibacter mobilis</name>
    <dbReference type="NCBI Taxonomy" id="1712261"/>
    <lineage>
        <taxon>Bacteria</taxon>
        <taxon>Pseudomonadati</taxon>
        <taxon>Pseudomonadota</taxon>
        <taxon>Alphaproteobacteria</taxon>
        <taxon>Hyphomicrobiales</taxon>
        <taxon>Parvibaculaceae</taxon>
        <taxon>Pyruvatibacter</taxon>
    </lineage>
</organism>
<protein>
    <submittedName>
        <fullName evidence="2">Uncharacterized protein</fullName>
    </submittedName>
</protein>
<feature type="transmembrane region" description="Helical" evidence="1">
    <location>
        <begin position="9"/>
        <end position="26"/>
    </location>
</feature>
<sequence length="232" mass="25629">MKFSDYDAFAYVACGVVAFAISDVLFDTRLVFTSGWTFSEGLLFLIAAYLAGHLVASPSSWVLEKLFVGKVLGAPTAHLIGLGPPGRLGASLRPLFRGYFAEMPKKQLSAVAQSENLTANNSVDGVFWRAYVVARHNPISSARMESFLKLYGFCRNMSFLGLATFVGALYIGVSNWCEGGWHDLVETHLVMSTAAGIVWLVLLLRYLKFYRLYALEVLLAYAKSISDKDRRS</sequence>
<feature type="transmembrane region" description="Helical" evidence="1">
    <location>
        <begin position="38"/>
        <end position="56"/>
    </location>
</feature>
<evidence type="ECO:0000256" key="1">
    <source>
        <dbReference type="SAM" id="Phobius"/>
    </source>
</evidence>
<feature type="transmembrane region" description="Helical" evidence="1">
    <location>
        <begin position="185"/>
        <end position="204"/>
    </location>
</feature>
<keyword evidence="1" id="KW-0472">Membrane</keyword>
<feature type="transmembrane region" description="Helical" evidence="1">
    <location>
        <begin position="153"/>
        <end position="173"/>
    </location>
</feature>
<dbReference type="RefSeq" id="WP_160587709.1">
    <property type="nucleotide sequence ID" value="NZ_BMHN01000001.1"/>
</dbReference>
<comment type="caution">
    <text evidence="2">The sequence shown here is derived from an EMBL/GenBank/DDBJ whole genome shotgun (WGS) entry which is preliminary data.</text>
</comment>
<evidence type="ECO:0000313" key="3">
    <source>
        <dbReference type="Proteomes" id="UP000470384"/>
    </source>
</evidence>
<keyword evidence="1" id="KW-0812">Transmembrane</keyword>
<dbReference type="EMBL" id="WXYQ01000006">
    <property type="protein sequence ID" value="NBG95818.1"/>
    <property type="molecule type" value="Genomic_DNA"/>
</dbReference>
<dbReference type="OrthoDB" id="1550964at2"/>
<keyword evidence="3" id="KW-1185">Reference proteome</keyword>
<accession>A0A845QC23</accession>
<gene>
    <name evidence="2" type="ORF">GTQ45_08735</name>
</gene>
<reference evidence="2 3" key="1">
    <citation type="journal article" date="2016" name="Int. J. Syst. Evol. Microbiol.">
        <title>Pyruvatibacter mobilis gen. nov., sp. nov., a marine bacterium from the culture broth of Picochlorum sp. 122.</title>
        <authorList>
            <person name="Wang G."/>
            <person name="Tang M."/>
            <person name="Wu H."/>
            <person name="Dai S."/>
            <person name="Li T."/>
            <person name="Chen C."/>
            <person name="He H."/>
            <person name="Fan J."/>
            <person name="Xiang W."/>
            <person name="Li X."/>
        </authorList>
    </citation>
    <scope>NUCLEOTIDE SEQUENCE [LARGE SCALE GENOMIC DNA]</scope>
    <source>
        <strain evidence="2 3">GYP-11</strain>
    </source>
</reference>
<dbReference type="AlphaFoldDB" id="A0A845QC23"/>
<dbReference type="Proteomes" id="UP000470384">
    <property type="component" value="Unassembled WGS sequence"/>
</dbReference>